<dbReference type="Proteomes" id="UP001189429">
    <property type="component" value="Unassembled WGS sequence"/>
</dbReference>
<dbReference type="Gene3D" id="3.40.50.11350">
    <property type="match status" value="1"/>
</dbReference>
<dbReference type="Pfam" id="PF04724">
    <property type="entry name" value="Glyco_transf_17"/>
    <property type="match status" value="1"/>
</dbReference>
<feature type="transmembrane region" description="Helical" evidence="6">
    <location>
        <begin position="122"/>
        <end position="145"/>
    </location>
</feature>
<dbReference type="InterPro" id="IPR006153">
    <property type="entry name" value="Cation/H_exchanger_TM"/>
</dbReference>
<evidence type="ECO:0000313" key="8">
    <source>
        <dbReference type="EMBL" id="CAK0852864.1"/>
    </source>
</evidence>
<feature type="transmembrane region" description="Helical" evidence="6">
    <location>
        <begin position="165"/>
        <end position="185"/>
    </location>
</feature>
<feature type="region of interest" description="Disordered" evidence="5">
    <location>
        <begin position="243"/>
        <end position="269"/>
    </location>
</feature>
<keyword evidence="9" id="KW-1185">Reference proteome</keyword>
<dbReference type="InterPro" id="IPR006813">
    <property type="entry name" value="Glyco_trans_17"/>
</dbReference>
<feature type="transmembrane region" description="Helical" evidence="6">
    <location>
        <begin position="47"/>
        <end position="66"/>
    </location>
</feature>
<evidence type="ECO:0000256" key="4">
    <source>
        <dbReference type="ARBA" id="ARBA00023136"/>
    </source>
</evidence>
<feature type="transmembrane region" description="Helical" evidence="6">
    <location>
        <begin position="205"/>
        <end position="238"/>
    </location>
</feature>
<evidence type="ECO:0000256" key="3">
    <source>
        <dbReference type="ARBA" id="ARBA00022989"/>
    </source>
</evidence>
<proteinExistence type="predicted"/>
<feature type="region of interest" description="Disordered" evidence="5">
    <location>
        <begin position="1130"/>
        <end position="1153"/>
    </location>
</feature>
<keyword evidence="2 6" id="KW-0812">Transmembrane</keyword>
<keyword evidence="4 6" id="KW-0472">Membrane</keyword>
<dbReference type="PANTHER" id="PTHR46157:SF4">
    <property type="entry name" value="K(+) EFFLUX ANTIPORTER 3, CHLOROPLASTIC"/>
    <property type="match status" value="1"/>
</dbReference>
<dbReference type="EMBL" id="CAUYUJ010015350">
    <property type="protein sequence ID" value="CAK0852864.1"/>
    <property type="molecule type" value="Genomic_DNA"/>
</dbReference>
<dbReference type="InterPro" id="IPR038770">
    <property type="entry name" value="Na+/solute_symporter_sf"/>
</dbReference>
<gene>
    <name evidence="8" type="ORF">PCOR1329_LOCUS44512</name>
</gene>
<name>A0ABN9U238_9DINO</name>
<feature type="compositionally biased region" description="Basic and acidic residues" evidence="5">
    <location>
        <begin position="1136"/>
        <end position="1153"/>
    </location>
</feature>
<evidence type="ECO:0000256" key="1">
    <source>
        <dbReference type="ARBA" id="ARBA00004141"/>
    </source>
</evidence>
<dbReference type="Pfam" id="PF00999">
    <property type="entry name" value="Na_H_Exchanger"/>
    <property type="match status" value="1"/>
</dbReference>
<feature type="transmembrane region" description="Helical" evidence="6">
    <location>
        <begin position="17"/>
        <end position="35"/>
    </location>
</feature>
<evidence type="ECO:0000256" key="5">
    <source>
        <dbReference type="SAM" id="MobiDB-lite"/>
    </source>
</evidence>
<keyword evidence="3 6" id="KW-1133">Transmembrane helix</keyword>
<feature type="compositionally biased region" description="Gly residues" evidence="5">
    <location>
        <begin position="248"/>
        <end position="263"/>
    </location>
</feature>
<dbReference type="Gene3D" id="1.20.1530.20">
    <property type="match status" value="1"/>
</dbReference>
<comment type="caution">
    <text evidence="8">The sequence shown here is derived from an EMBL/GenBank/DDBJ whole genome shotgun (WGS) entry which is preliminary data.</text>
</comment>
<evidence type="ECO:0000259" key="7">
    <source>
        <dbReference type="Pfam" id="PF00999"/>
    </source>
</evidence>
<comment type="subcellular location">
    <subcellularLocation>
        <location evidence="1">Membrane</location>
        <topology evidence="1">Multi-pass membrane protein</topology>
    </subcellularLocation>
</comment>
<feature type="transmembrane region" description="Helical" evidence="6">
    <location>
        <begin position="78"/>
        <end position="101"/>
    </location>
</feature>
<reference evidence="8" key="1">
    <citation type="submission" date="2023-10" db="EMBL/GenBank/DDBJ databases">
        <authorList>
            <person name="Chen Y."/>
            <person name="Shah S."/>
            <person name="Dougan E. K."/>
            <person name="Thang M."/>
            <person name="Chan C."/>
        </authorList>
    </citation>
    <scope>NUCLEOTIDE SEQUENCE [LARGE SCALE GENOMIC DNA]</scope>
</reference>
<protein>
    <recommendedName>
        <fullName evidence="7">Cation/H+ exchanger transmembrane domain-containing protein</fullName>
    </recommendedName>
</protein>
<dbReference type="PANTHER" id="PTHR46157">
    <property type="entry name" value="K(+) EFFLUX ANTIPORTER 3, CHLOROPLASTIC"/>
    <property type="match status" value="1"/>
</dbReference>
<evidence type="ECO:0000313" key="9">
    <source>
        <dbReference type="Proteomes" id="UP001189429"/>
    </source>
</evidence>
<organism evidence="8 9">
    <name type="scientific">Prorocentrum cordatum</name>
    <dbReference type="NCBI Taxonomy" id="2364126"/>
    <lineage>
        <taxon>Eukaryota</taxon>
        <taxon>Sar</taxon>
        <taxon>Alveolata</taxon>
        <taxon>Dinophyceae</taxon>
        <taxon>Prorocentrales</taxon>
        <taxon>Prorocentraceae</taxon>
        <taxon>Prorocentrum</taxon>
    </lineage>
</organism>
<accession>A0ABN9U238</accession>
<evidence type="ECO:0000256" key="2">
    <source>
        <dbReference type="ARBA" id="ARBA00022692"/>
    </source>
</evidence>
<feature type="domain" description="Cation/H+ exchanger transmembrane" evidence="7">
    <location>
        <begin position="1"/>
        <end position="240"/>
    </location>
</feature>
<evidence type="ECO:0000256" key="6">
    <source>
        <dbReference type="SAM" id="Phobius"/>
    </source>
</evidence>
<sequence>MGLELSFDTLRNMQKDVFGLGLAQFGMTSLVIFLISRSLLGCSPVQACILATALSLSSSAFALQILDQAKERGTVYGRSAFGILLFQDLVVPLLLVLLPILSVGQGIPALVGAMKDAGINAVLALSPLFVGGKWLLGQAFGFVAQSRNTVALRSLSFFTVLGTCYVFQVFNLSSTLGAFLAGVLLSETAYKGQVDRVIAPIREDLLGLFFITVGFGIDLGLVFTSPTVVLGTVSALLLCKSGESDGSGESGESGESGGSGGSCESGNVTRTEVTGPLRKISEAIDEFLIPRVEWRFSHCSGDWRMSKCVLLRVPDKAFHHFLLLDSLQFLADVKDPNRCRATVMASSGWVGQATEEDFYFGFEQWVSKVRDSQKRTAFLPVWSDPRLDSHTAEYFSPFCGEVDVSPMTTSTVSPMTRQECFFLPTSSCTMDSAHWGKNLVNGHDEIARREAEWRSKNQAWPASGTGPACTAIHVRHGDKLTPYWIQEHDTIAGGFNKSFDDYLSVALKMMEDKPQLTDASRSKKLPLIFLMTDDADIIAVAKGSRRAIIHTVPPSTPLNSLSDFYKDTDSIGSSDFGYSAATSGDMLSWLLSIRLMSACNFFVGNTESSFSRFLYYGMCEQRHGRCPRIFSFGRRHVESEQASKRGPERLIMGRTSGHERLIMGSHCIRYALTAGAGLTVGFCLGAAAGLARLSDLAGASYAISFGFQGLQESAGSPPGRTALCAGEPTTGVGVAVPVAAATERARPPVLAAASVAQEFGIDGLCKHFGWTARPEGQRRPRLFYCTLVGNNGQQDVYDLTFAEIYPLVDRIVAWDPLVTMTGAPRQPSLNMSDARWKRYGDKLRHVVLENPIPEWDPKLFPKWSSEQRDKLSRPGHHQSTDPFILEEWIRAQLQRGLQDSAGTWELHKEDILIVADSDEIPLRESLVALAECESTVFAEVKRKLAGGRKPQDACVKDAKVLLRSQVFEYYIDCPTTVPAWWHPDAILAVCVMDGGIDMQEVRTGSSGSMTPVMASRHIHNFAMSNDEVIFKYTHYAEPRVPGLDAGLSAPTIDEMRWRACDPNAFDIGPGGWYMDVRPSNELVSPANTRGYHLPAEQRRGIDRPLALLEERPELAAKIFWKGHDEHVNPFVGKPGGHHDFSPGWEEKRRKPGW</sequence>